<organism evidence="1 2">
    <name type="scientific">Alcaligenes pakistanensis</name>
    <dbReference type="NCBI Taxonomy" id="1482717"/>
    <lineage>
        <taxon>Bacteria</taxon>
        <taxon>Pseudomonadati</taxon>
        <taxon>Pseudomonadota</taxon>
        <taxon>Betaproteobacteria</taxon>
        <taxon>Burkholderiales</taxon>
        <taxon>Alcaligenaceae</taxon>
        <taxon>Alcaligenes</taxon>
    </lineage>
</organism>
<dbReference type="AlphaFoldDB" id="A0A8H9M8G1"/>
<protein>
    <submittedName>
        <fullName evidence="1">Uncharacterized protein</fullName>
    </submittedName>
</protein>
<evidence type="ECO:0000313" key="1">
    <source>
        <dbReference type="EMBL" id="GHC45912.1"/>
    </source>
</evidence>
<gene>
    <name evidence="1" type="ORF">GCM10010096_16820</name>
</gene>
<reference evidence="2" key="1">
    <citation type="journal article" date="2019" name="Int. J. Syst. Evol. Microbiol.">
        <title>The Global Catalogue of Microorganisms (GCM) 10K type strain sequencing project: providing services to taxonomists for standard genome sequencing and annotation.</title>
        <authorList>
            <consortium name="The Broad Institute Genomics Platform"/>
            <consortium name="The Broad Institute Genome Sequencing Center for Infectious Disease"/>
            <person name="Wu L."/>
            <person name="Ma J."/>
        </authorList>
    </citation>
    <scope>NUCLEOTIDE SEQUENCE [LARGE SCALE GENOMIC DNA]</scope>
    <source>
        <strain evidence="2">KCTC 42083</strain>
    </source>
</reference>
<keyword evidence="2" id="KW-1185">Reference proteome</keyword>
<dbReference type="Proteomes" id="UP000608923">
    <property type="component" value="Unassembled WGS sequence"/>
</dbReference>
<accession>A0A8H9M8G1</accession>
<proteinExistence type="predicted"/>
<sequence length="105" mass="11797">MPDVDMSFIKNVTNYVSETEINANQPVSLFFVGTGTGFPLKGSQAYGVTFTPKKGDDYLFIIQTSNFRNHANYGQTTQWSLYNISDGELTKLDARPTKSCVNEKW</sequence>
<name>A0A8H9M8G1_9BURK</name>
<comment type="caution">
    <text evidence="1">The sequence shown here is derived from an EMBL/GenBank/DDBJ whole genome shotgun (WGS) entry which is preliminary data.</text>
</comment>
<evidence type="ECO:0000313" key="2">
    <source>
        <dbReference type="Proteomes" id="UP000608923"/>
    </source>
</evidence>
<dbReference type="EMBL" id="BMZN01000002">
    <property type="protein sequence ID" value="GHC45912.1"/>
    <property type="molecule type" value="Genomic_DNA"/>
</dbReference>